<organism evidence="1 2">
    <name type="scientific">Eumeta variegata</name>
    <name type="common">Bagworm moth</name>
    <name type="synonym">Eumeta japonica</name>
    <dbReference type="NCBI Taxonomy" id="151549"/>
    <lineage>
        <taxon>Eukaryota</taxon>
        <taxon>Metazoa</taxon>
        <taxon>Ecdysozoa</taxon>
        <taxon>Arthropoda</taxon>
        <taxon>Hexapoda</taxon>
        <taxon>Insecta</taxon>
        <taxon>Pterygota</taxon>
        <taxon>Neoptera</taxon>
        <taxon>Endopterygota</taxon>
        <taxon>Lepidoptera</taxon>
        <taxon>Glossata</taxon>
        <taxon>Ditrysia</taxon>
        <taxon>Tineoidea</taxon>
        <taxon>Psychidae</taxon>
        <taxon>Oiketicinae</taxon>
        <taxon>Eumeta</taxon>
    </lineage>
</organism>
<dbReference type="Proteomes" id="UP000299102">
    <property type="component" value="Unassembled WGS sequence"/>
</dbReference>
<dbReference type="AlphaFoldDB" id="A0A4C1U3H9"/>
<sequence length="69" mass="7035">MGQQVSAHLPADPLCLGSLRAGRRTVRAVFRERVLPNGNYCGAGAIVKTVTPAGDGCAAKKATAARPCG</sequence>
<gene>
    <name evidence="1" type="ORF">EVAR_14635_1</name>
</gene>
<proteinExistence type="predicted"/>
<keyword evidence="2" id="KW-1185">Reference proteome</keyword>
<comment type="caution">
    <text evidence="1">The sequence shown here is derived from an EMBL/GenBank/DDBJ whole genome shotgun (WGS) entry which is preliminary data.</text>
</comment>
<reference evidence="1 2" key="1">
    <citation type="journal article" date="2019" name="Commun. Biol.">
        <title>The bagworm genome reveals a unique fibroin gene that provides high tensile strength.</title>
        <authorList>
            <person name="Kono N."/>
            <person name="Nakamura H."/>
            <person name="Ohtoshi R."/>
            <person name="Tomita M."/>
            <person name="Numata K."/>
            <person name="Arakawa K."/>
        </authorList>
    </citation>
    <scope>NUCLEOTIDE SEQUENCE [LARGE SCALE GENOMIC DNA]</scope>
</reference>
<evidence type="ECO:0000313" key="1">
    <source>
        <dbReference type="EMBL" id="GBP20386.1"/>
    </source>
</evidence>
<name>A0A4C1U3H9_EUMVA</name>
<dbReference type="EMBL" id="BGZK01000118">
    <property type="protein sequence ID" value="GBP20386.1"/>
    <property type="molecule type" value="Genomic_DNA"/>
</dbReference>
<evidence type="ECO:0000313" key="2">
    <source>
        <dbReference type="Proteomes" id="UP000299102"/>
    </source>
</evidence>
<accession>A0A4C1U3H9</accession>
<protein>
    <submittedName>
        <fullName evidence="1">Uncharacterized protein</fullName>
    </submittedName>
</protein>